<evidence type="ECO:0000313" key="1">
    <source>
        <dbReference type="EMBL" id="KPI82778.1"/>
    </source>
</evidence>
<dbReference type="PANTHER" id="PTHR34205">
    <property type="entry name" value="TRANSMEMBRANE PROTEIN"/>
    <property type="match status" value="1"/>
</dbReference>
<name>A0A0N1HYH1_LEPSE</name>
<protein>
    <recommendedName>
        <fullName evidence="3">Transmembrane protein</fullName>
    </recommendedName>
</protein>
<gene>
    <name evidence="1" type="ORF">ABL78_8209</name>
</gene>
<accession>A0A0N1HYH1</accession>
<evidence type="ECO:0000313" key="2">
    <source>
        <dbReference type="Proteomes" id="UP000038009"/>
    </source>
</evidence>
<dbReference type="OMA" id="WSFICDY"/>
<proteinExistence type="predicted"/>
<organism evidence="1 2">
    <name type="scientific">Leptomonas seymouri</name>
    <dbReference type="NCBI Taxonomy" id="5684"/>
    <lineage>
        <taxon>Eukaryota</taxon>
        <taxon>Discoba</taxon>
        <taxon>Euglenozoa</taxon>
        <taxon>Kinetoplastea</taxon>
        <taxon>Metakinetoplastina</taxon>
        <taxon>Trypanosomatida</taxon>
        <taxon>Trypanosomatidae</taxon>
        <taxon>Leishmaniinae</taxon>
        <taxon>Leptomonas</taxon>
    </lineage>
</organism>
<keyword evidence="2" id="KW-1185">Reference proteome</keyword>
<dbReference type="VEuPathDB" id="TriTrypDB:Lsey_0547_0020"/>
<sequence>MVSINPQLNVRATNFNEYRAYYYATHRNPWTRRSHVLATTLAALAAVLAAIRMDLQMALTSIAAGYALCWCSDAAFEQRRPASLDHPIWAFRANLLLVKDFVKDSPSS</sequence>
<dbReference type="Proteomes" id="UP000038009">
    <property type="component" value="Unassembled WGS sequence"/>
</dbReference>
<dbReference type="AlphaFoldDB" id="A0A0N1HYH1"/>
<dbReference type="PANTHER" id="PTHR34205:SF2">
    <property type="entry name" value="DUF962 DOMAIN-CONTAINING PROTEIN"/>
    <property type="match status" value="1"/>
</dbReference>
<comment type="caution">
    <text evidence="1">The sequence shown here is derived from an EMBL/GenBank/DDBJ whole genome shotgun (WGS) entry which is preliminary data.</text>
</comment>
<dbReference type="EMBL" id="LJSK01000547">
    <property type="protein sequence ID" value="KPI82778.1"/>
    <property type="molecule type" value="Genomic_DNA"/>
</dbReference>
<reference evidence="1 2" key="1">
    <citation type="journal article" date="2015" name="PLoS Pathog.">
        <title>Leptomonas seymouri: Adaptations to the Dixenous Life Cycle Analyzed by Genome Sequencing, Transcriptome Profiling and Co-infection with Leishmania donovani.</title>
        <authorList>
            <person name="Kraeva N."/>
            <person name="Butenko A."/>
            <person name="Hlavacova J."/>
            <person name="Kostygov A."/>
            <person name="Myskova J."/>
            <person name="Grybchuk D."/>
            <person name="Lestinova T."/>
            <person name="Votypka J."/>
            <person name="Volf P."/>
            <person name="Opperdoes F."/>
            <person name="Flegontov P."/>
            <person name="Lukes J."/>
            <person name="Yurchenko V."/>
        </authorList>
    </citation>
    <scope>NUCLEOTIDE SEQUENCE [LARGE SCALE GENOMIC DNA]</scope>
    <source>
        <strain evidence="1 2">ATCC 30220</strain>
    </source>
</reference>
<dbReference type="Pfam" id="PF06127">
    <property type="entry name" value="Mpo1-like"/>
    <property type="match status" value="1"/>
</dbReference>
<dbReference type="InterPro" id="IPR009305">
    <property type="entry name" value="Mpo1-like"/>
</dbReference>
<dbReference type="OrthoDB" id="5511466at2759"/>
<evidence type="ECO:0008006" key="3">
    <source>
        <dbReference type="Google" id="ProtNLM"/>
    </source>
</evidence>